<dbReference type="PROSITE" id="PS50949">
    <property type="entry name" value="HTH_GNTR"/>
    <property type="match status" value="1"/>
</dbReference>
<name>A0ABQ5UJV2_9HYPH</name>
<dbReference type="InterPro" id="IPR008920">
    <property type="entry name" value="TF_FadR/GntR_C"/>
</dbReference>
<dbReference type="SUPFAM" id="SSF46785">
    <property type="entry name" value="Winged helix' DNA-binding domain"/>
    <property type="match status" value="1"/>
</dbReference>
<evidence type="ECO:0000259" key="4">
    <source>
        <dbReference type="PROSITE" id="PS50949"/>
    </source>
</evidence>
<dbReference type="Pfam" id="PF07729">
    <property type="entry name" value="FCD"/>
    <property type="match status" value="1"/>
</dbReference>
<dbReference type="InterPro" id="IPR011711">
    <property type="entry name" value="GntR_C"/>
</dbReference>
<dbReference type="SUPFAM" id="SSF48008">
    <property type="entry name" value="GntR ligand-binding domain-like"/>
    <property type="match status" value="1"/>
</dbReference>
<organism evidence="5 6">
    <name type="scientific">Devosia yakushimensis</name>
    <dbReference type="NCBI Taxonomy" id="470028"/>
    <lineage>
        <taxon>Bacteria</taxon>
        <taxon>Pseudomonadati</taxon>
        <taxon>Pseudomonadota</taxon>
        <taxon>Alphaproteobacteria</taxon>
        <taxon>Hyphomicrobiales</taxon>
        <taxon>Devosiaceae</taxon>
        <taxon>Devosia</taxon>
    </lineage>
</organism>
<dbReference type="PANTHER" id="PTHR43537:SF45">
    <property type="entry name" value="GNTR FAMILY REGULATORY PROTEIN"/>
    <property type="match status" value="1"/>
</dbReference>
<dbReference type="Pfam" id="PF00392">
    <property type="entry name" value="GntR"/>
    <property type="match status" value="1"/>
</dbReference>
<dbReference type="InterPro" id="IPR036390">
    <property type="entry name" value="WH_DNA-bd_sf"/>
</dbReference>
<evidence type="ECO:0000313" key="5">
    <source>
        <dbReference type="EMBL" id="GLQ11924.1"/>
    </source>
</evidence>
<reference evidence="5" key="1">
    <citation type="journal article" date="2014" name="Int. J. Syst. Evol. Microbiol.">
        <title>Complete genome of a new Firmicutes species belonging to the dominant human colonic microbiota ('Ruminococcus bicirculans') reveals two chromosomes and a selective capacity to utilize plant glucans.</title>
        <authorList>
            <consortium name="NISC Comparative Sequencing Program"/>
            <person name="Wegmann U."/>
            <person name="Louis P."/>
            <person name="Goesmann A."/>
            <person name="Henrissat B."/>
            <person name="Duncan S.H."/>
            <person name="Flint H.J."/>
        </authorList>
    </citation>
    <scope>NUCLEOTIDE SEQUENCE</scope>
    <source>
        <strain evidence="5">NBRC 103855</strain>
    </source>
</reference>
<comment type="caution">
    <text evidence="5">The sequence shown here is derived from an EMBL/GenBank/DDBJ whole genome shotgun (WGS) entry which is preliminary data.</text>
</comment>
<sequence>MVISDKPSKPGLLKRPNRLGEEVYNAIYAQLMSREIQPGGRISVDGLVRDLGVSQTPIREALSRLEAEGLVVKTHLIGYSAADQMDAERLDQLYELRLLLEPFAAGRAAERMNEDMLAQLNKLAAEMQACENDAPGEAYGRFAQLDTQFHDLIAEAGGNELVRETLANLHIHVHLFRLFYHARVTAEAIEEHRQLIAALAQGNPAAAEATMRSHIERSRDRFIKAFWR</sequence>
<proteinExistence type="predicted"/>
<evidence type="ECO:0000256" key="1">
    <source>
        <dbReference type="ARBA" id="ARBA00023015"/>
    </source>
</evidence>
<keyword evidence="1" id="KW-0805">Transcription regulation</keyword>
<reference evidence="5" key="2">
    <citation type="submission" date="2023-01" db="EMBL/GenBank/DDBJ databases">
        <title>Draft genome sequence of Devosia yakushimensis strain NBRC 103855.</title>
        <authorList>
            <person name="Sun Q."/>
            <person name="Mori K."/>
        </authorList>
    </citation>
    <scope>NUCLEOTIDE SEQUENCE</scope>
    <source>
        <strain evidence="5">NBRC 103855</strain>
    </source>
</reference>
<keyword evidence="6" id="KW-1185">Reference proteome</keyword>
<keyword evidence="2" id="KW-0238">DNA-binding</keyword>
<evidence type="ECO:0000256" key="3">
    <source>
        <dbReference type="ARBA" id="ARBA00023163"/>
    </source>
</evidence>
<dbReference type="RefSeq" id="WP_284393650.1">
    <property type="nucleotide sequence ID" value="NZ_BSNG01000003.1"/>
</dbReference>
<gene>
    <name evidence="5" type="ORF">GCM10007913_38560</name>
</gene>
<evidence type="ECO:0000256" key="2">
    <source>
        <dbReference type="ARBA" id="ARBA00023125"/>
    </source>
</evidence>
<dbReference type="Gene3D" id="1.20.120.530">
    <property type="entry name" value="GntR ligand-binding domain-like"/>
    <property type="match status" value="1"/>
</dbReference>
<protein>
    <submittedName>
        <fullName evidence="5">GntR family transcriptional regulator</fullName>
    </submittedName>
</protein>
<feature type="domain" description="HTH gntR-type" evidence="4">
    <location>
        <begin position="17"/>
        <end position="84"/>
    </location>
</feature>
<evidence type="ECO:0000313" key="6">
    <source>
        <dbReference type="Proteomes" id="UP001161406"/>
    </source>
</evidence>
<accession>A0ABQ5UJV2</accession>
<dbReference type="InterPro" id="IPR000524">
    <property type="entry name" value="Tscrpt_reg_HTH_GntR"/>
</dbReference>
<dbReference type="SMART" id="SM00895">
    <property type="entry name" value="FCD"/>
    <property type="match status" value="1"/>
</dbReference>
<dbReference type="EMBL" id="BSNG01000003">
    <property type="protein sequence ID" value="GLQ11924.1"/>
    <property type="molecule type" value="Genomic_DNA"/>
</dbReference>
<dbReference type="Gene3D" id="1.10.10.10">
    <property type="entry name" value="Winged helix-like DNA-binding domain superfamily/Winged helix DNA-binding domain"/>
    <property type="match status" value="1"/>
</dbReference>
<dbReference type="PANTHER" id="PTHR43537">
    <property type="entry name" value="TRANSCRIPTIONAL REGULATOR, GNTR FAMILY"/>
    <property type="match status" value="1"/>
</dbReference>
<dbReference type="SMART" id="SM00345">
    <property type="entry name" value="HTH_GNTR"/>
    <property type="match status" value="1"/>
</dbReference>
<dbReference type="Proteomes" id="UP001161406">
    <property type="component" value="Unassembled WGS sequence"/>
</dbReference>
<keyword evidence="3" id="KW-0804">Transcription</keyword>
<dbReference type="InterPro" id="IPR036388">
    <property type="entry name" value="WH-like_DNA-bd_sf"/>
</dbReference>